<proteinExistence type="predicted"/>
<reference evidence="3" key="2">
    <citation type="submission" date="2020-09" db="EMBL/GenBank/DDBJ databases">
        <authorList>
            <person name="Yu Y."/>
        </authorList>
    </citation>
    <scope>NUCLEOTIDE SEQUENCE</scope>
    <source>
        <strain evidence="3">KCTC 49039</strain>
    </source>
</reference>
<protein>
    <recommendedName>
        <fullName evidence="5">MucB/RseB N-terminal domain-containing protein</fullName>
    </recommendedName>
</protein>
<evidence type="ECO:0000256" key="2">
    <source>
        <dbReference type="SAM" id="Phobius"/>
    </source>
</evidence>
<keyword evidence="4" id="KW-1185">Reference proteome</keyword>
<dbReference type="InterPro" id="IPR052944">
    <property type="entry name" value="Sporulation_related"/>
</dbReference>
<dbReference type="EMBL" id="JACYHB010000003">
    <property type="protein sequence ID" value="MBD8078561.1"/>
    <property type="molecule type" value="Genomic_DNA"/>
</dbReference>
<dbReference type="SUPFAM" id="SSF89392">
    <property type="entry name" value="Prokaryotic lipoproteins and lipoprotein localization factors"/>
    <property type="match status" value="1"/>
</dbReference>
<feature type="region of interest" description="Disordered" evidence="1">
    <location>
        <begin position="1"/>
        <end position="20"/>
    </location>
</feature>
<dbReference type="InterPro" id="IPR029046">
    <property type="entry name" value="LolA/LolB/LppX"/>
</dbReference>
<accession>A0A927IYN0</accession>
<sequence>MSDDNAPAATGAPARRVHSSRARWAVPGIAAVAVAAAFGTPALIATASSSDAPDVTAAELVARVADAEPQALSGTAVYTARLGLPEIPLSDVSGADPINLLGGSSTMRVWTDGQDRSRVALLGATSEYSVVADGPEAWTYSSEDDAVVHYTLDPADRARYDELAQDASAGRAPDVAGDLPTPQEAAQQVLDLARQDATVAVGAPTTVAGRDAYPVVVTPTSETTLVARVVVSVDSETSTPLRVQVWSRDDADVPALELGFTDVTFAPPSDTALEFSAPPGASERDVVVPLPPEPTPEELADAEAAGAGDGALPPGTTVTGTGWDTVVETAGVDVVDLLAADPSSVADLPPGVQERLESQGAQDLYEEFVPQDGSGPVPELDASTLYEQLTTEVPQGRLLSSALLSVLVTDDGRVLAGAVPADVLIDRAG</sequence>
<comment type="caution">
    <text evidence="3">The sequence shown here is derived from an EMBL/GenBank/DDBJ whole genome shotgun (WGS) entry which is preliminary data.</text>
</comment>
<evidence type="ECO:0000256" key="1">
    <source>
        <dbReference type="SAM" id="MobiDB-lite"/>
    </source>
</evidence>
<evidence type="ECO:0008006" key="5">
    <source>
        <dbReference type="Google" id="ProtNLM"/>
    </source>
</evidence>
<gene>
    <name evidence="3" type="ORF">IF651_05740</name>
</gene>
<organism evidence="3 4">
    <name type="scientific">Cellulosimicrobium arenosum</name>
    <dbReference type="NCBI Taxonomy" id="2708133"/>
    <lineage>
        <taxon>Bacteria</taxon>
        <taxon>Bacillati</taxon>
        <taxon>Actinomycetota</taxon>
        <taxon>Actinomycetes</taxon>
        <taxon>Micrococcales</taxon>
        <taxon>Promicromonosporaceae</taxon>
        <taxon>Cellulosimicrobium</taxon>
    </lineage>
</organism>
<keyword evidence="2" id="KW-0472">Membrane</keyword>
<dbReference type="PANTHER" id="PTHR37507:SF2">
    <property type="entry name" value="SPORULATION PROTEIN YDCC"/>
    <property type="match status" value="1"/>
</dbReference>
<dbReference type="Proteomes" id="UP000610846">
    <property type="component" value="Unassembled WGS sequence"/>
</dbReference>
<feature type="transmembrane region" description="Helical" evidence="2">
    <location>
        <begin position="24"/>
        <end position="44"/>
    </location>
</feature>
<keyword evidence="2" id="KW-0812">Transmembrane</keyword>
<dbReference type="PANTHER" id="PTHR37507">
    <property type="entry name" value="SPORULATION PROTEIN YDCC"/>
    <property type="match status" value="1"/>
</dbReference>
<dbReference type="Gene3D" id="2.50.20.10">
    <property type="entry name" value="Lipoprotein localisation LolA/LolB/LppX"/>
    <property type="match status" value="1"/>
</dbReference>
<dbReference type="RefSeq" id="WP_191828129.1">
    <property type="nucleotide sequence ID" value="NZ_JACYHB010000003.1"/>
</dbReference>
<evidence type="ECO:0000313" key="4">
    <source>
        <dbReference type="Proteomes" id="UP000610846"/>
    </source>
</evidence>
<reference evidence="3" key="1">
    <citation type="journal article" date="2018" name="Curr. Microbiol.">
        <title>Cellulosimicrobium arenosum sp. nov., Isolated from Marine Sediment Sand.</title>
        <authorList>
            <person name="Oh M."/>
            <person name="Kim J.H."/>
            <person name="Yoon J.H."/>
            <person name="Schumann P."/>
            <person name="Kim W."/>
        </authorList>
    </citation>
    <scope>NUCLEOTIDE SEQUENCE</scope>
    <source>
        <strain evidence="3">KCTC 49039</strain>
    </source>
</reference>
<dbReference type="AlphaFoldDB" id="A0A927IYN0"/>
<evidence type="ECO:0000313" key="3">
    <source>
        <dbReference type="EMBL" id="MBD8078561.1"/>
    </source>
</evidence>
<keyword evidence="2" id="KW-1133">Transmembrane helix</keyword>
<name>A0A927IYN0_9MICO</name>